<keyword evidence="8" id="KW-0508">mRNA splicing</keyword>
<dbReference type="VEuPathDB" id="VectorBase:ISCP_012717"/>
<comment type="similarity">
    <text evidence="2">Belongs to the splicing factor SR family.</text>
</comment>
<dbReference type="InterPro" id="IPR012677">
    <property type="entry name" value="Nucleotide-bd_a/b_plait_sf"/>
</dbReference>
<comment type="subcellular location">
    <subcellularLocation>
        <location evidence="1">Nucleus speckle</location>
    </subcellularLocation>
</comment>
<sequence>VKMTRVYIGHLSYRVRERDLEKFFRGFGKIREVLLKNGFGFVEFDDDRDADDAVYELNGRELDGERYFTTLGRRAGSRNGTPRPGCAQLYGHVSNCFRLFGRATAPVNRYGPPTRTDYRVIIENLSSRISWQDLKDRMRQVGDVTYADAHRRKRNEGVVEFASYSDMRRAIDKLDNTELNGRRIRVIEEKPIRSRRRSRTRSPTPAKRSRRSRSASASRSRSRTPRRAHSRSPRRSRSGSRRSRRGSSDSHSKSPVAKRKSHSRSRTPKKQKAASRSRSRSASNRKQLSRSRSRSASNKKRQSRSRSRSATNKRRVSRSRSRSASKKKRQSRSRSRSASTKKRLSRSRSRSASNR</sequence>
<dbReference type="GO" id="GO:0006397">
    <property type="term" value="P:mRNA processing"/>
    <property type="evidence" value="ECO:0007669"/>
    <property type="project" value="UniProtKB-KW"/>
</dbReference>
<dbReference type="GO" id="GO:0016607">
    <property type="term" value="C:nuclear speck"/>
    <property type="evidence" value="ECO:0007669"/>
    <property type="project" value="UniProtKB-SubCell"/>
</dbReference>
<organism>
    <name type="scientific">Ixodes scapularis</name>
    <name type="common">Black-legged tick</name>
    <name type="synonym">Deer tick</name>
    <dbReference type="NCBI Taxonomy" id="6945"/>
    <lineage>
        <taxon>Eukaryota</taxon>
        <taxon>Metazoa</taxon>
        <taxon>Ecdysozoa</taxon>
        <taxon>Arthropoda</taxon>
        <taxon>Chelicerata</taxon>
        <taxon>Arachnida</taxon>
        <taxon>Acari</taxon>
        <taxon>Parasitiformes</taxon>
        <taxon>Ixodida</taxon>
        <taxon>Ixodoidea</taxon>
        <taxon>Ixodidae</taxon>
        <taxon>Ixodinae</taxon>
        <taxon>Ixodes</taxon>
    </lineage>
</organism>
<feature type="compositionally biased region" description="Basic residues" evidence="11">
    <location>
        <begin position="256"/>
        <end position="279"/>
    </location>
</feature>
<evidence type="ECO:0000259" key="12">
    <source>
        <dbReference type="PROSITE" id="PS50102"/>
    </source>
</evidence>
<reference evidence="14" key="2">
    <citation type="submission" date="2020-05" db="UniProtKB">
        <authorList>
            <consortium name="EnsemblMetazoa"/>
        </authorList>
    </citation>
    <scope>IDENTIFICATION</scope>
    <source>
        <strain evidence="14">wikel</strain>
    </source>
</reference>
<evidence type="ECO:0000256" key="1">
    <source>
        <dbReference type="ARBA" id="ARBA00004324"/>
    </source>
</evidence>
<feature type="region of interest" description="Disordered" evidence="11">
    <location>
        <begin position="189"/>
        <end position="355"/>
    </location>
</feature>
<dbReference type="GO" id="GO:0005737">
    <property type="term" value="C:cytoplasm"/>
    <property type="evidence" value="ECO:0000318"/>
    <property type="project" value="GO_Central"/>
</dbReference>
<dbReference type="EMBL" id="ABJB010464060">
    <property type="status" value="NOT_ANNOTATED_CDS"/>
    <property type="molecule type" value="Genomic_DNA"/>
</dbReference>
<evidence type="ECO:0000256" key="3">
    <source>
        <dbReference type="ARBA" id="ARBA00022491"/>
    </source>
</evidence>
<evidence type="ECO:0000256" key="8">
    <source>
        <dbReference type="ARBA" id="ARBA00023187"/>
    </source>
</evidence>
<evidence type="ECO:0000256" key="9">
    <source>
        <dbReference type="ARBA" id="ARBA00023242"/>
    </source>
</evidence>
<keyword evidence="5" id="KW-0507">mRNA processing</keyword>
<keyword evidence="3" id="KW-0678">Repressor</keyword>
<dbReference type="VEuPathDB" id="VectorBase:ISCI014220"/>
<dbReference type="SMART" id="SM00360">
    <property type="entry name" value="RRM"/>
    <property type="match status" value="2"/>
</dbReference>
<dbReference type="PaxDb" id="6945-B7QK55"/>
<feature type="non-terminal residue" evidence="13">
    <location>
        <position position="355"/>
    </location>
</feature>
<keyword evidence="7 10" id="KW-0694">RNA-binding</keyword>
<dbReference type="GO" id="GO:0003729">
    <property type="term" value="F:mRNA binding"/>
    <property type="evidence" value="ECO:0000318"/>
    <property type="project" value="GO_Central"/>
</dbReference>
<feature type="domain" description="RRM" evidence="12">
    <location>
        <begin position="4"/>
        <end position="74"/>
    </location>
</feature>
<evidence type="ECO:0007829" key="16">
    <source>
        <dbReference type="PeptideAtlas" id="B7QK55"/>
    </source>
</evidence>
<dbReference type="InterPro" id="IPR047190">
    <property type="entry name" value="RRM2_SRSF4/6"/>
</dbReference>
<evidence type="ECO:0000256" key="10">
    <source>
        <dbReference type="PROSITE-ProRule" id="PRU00176"/>
    </source>
</evidence>
<feature type="non-terminal residue" evidence="13">
    <location>
        <position position="1"/>
    </location>
</feature>
<dbReference type="InterPro" id="IPR050374">
    <property type="entry name" value="RRT5_SRSF_SR"/>
</dbReference>
<keyword evidence="16" id="KW-1267">Proteomics identification</keyword>
<evidence type="ECO:0000313" key="14">
    <source>
        <dbReference type="EnsemblMetazoa" id="ISCW014220-PA"/>
    </source>
</evidence>
<keyword evidence="9" id="KW-0539">Nucleus</keyword>
<dbReference type="FunFam" id="3.30.70.330:FF:000028">
    <property type="entry name" value="Putative serine/arginine-rich splicing factor 4"/>
    <property type="match status" value="1"/>
</dbReference>
<feature type="compositionally biased region" description="Basic residues" evidence="11">
    <location>
        <begin position="287"/>
        <end position="349"/>
    </location>
</feature>
<accession>B7QK55</accession>
<evidence type="ECO:0000256" key="5">
    <source>
        <dbReference type="ARBA" id="ARBA00022664"/>
    </source>
</evidence>
<gene>
    <name evidence="13" type="ORF">IscW_ISCW014220</name>
</gene>
<proteinExistence type="evidence at protein level"/>
<dbReference type="PANTHER" id="PTHR23003">
    <property type="entry name" value="RNA RECOGNITION MOTIF RRM DOMAIN CONTAINING PROTEIN"/>
    <property type="match status" value="1"/>
</dbReference>
<feature type="domain" description="RRM" evidence="12">
    <location>
        <begin position="118"/>
        <end position="191"/>
    </location>
</feature>
<dbReference type="PROSITE" id="PS50102">
    <property type="entry name" value="RRM"/>
    <property type="match status" value="2"/>
</dbReference>
<keyword evidence="4" id="KW-0597">Phosphoprotein</keyword>
<protein>
    <submittedName>
        <fullName evidence="13 14">Alternative splicing factor SRp55/B52/SRp75, putative</fullName>
    </submittedName>
</protein>
<dbReference type="OrthoDB" id="1099063at2759"/>
<dbReference type="InterPro" id="IPR035979">
    <property type="entry name" value="RBD_domain_sf"/>
</dbReference>
<evidence type="ECO:0000313" key="15">
    <source>
        <dbReference type="Proteomes" id="UP000001555"/>
    </source>
</evidence>
<dbReference type="EMBL" id="DS957045">
    <property type="protein sequence ID" value="EEC19227.1"/>
    <property type="molecule type" value="Genomic_DNA"/>
</dbReference>
<feature type="compositionally biased region" description="Basic residues" evidence="11">
    <location>
        <begin position="220"/>
        <end position="245"/>
    </location>
</feature>
<dbReference type="SUPFAM" id="SSF54928">
    <property type="entry name" value="RNA-binding domain, RBD"/>
    <property type="match status" value="1"/>
</dbReference>
<dbReference type="InterPro" id="IPR000504">
    <property type="entry name" value="RRM_dom"/>
</dbReference>
<dbReference type="Gene3D" id="3.30.70.330">
    <property type="match status" value="2"/>
</dbReference>
<dbReference type="Pfam" id="PF00076">
    <property type="entry name" value="RRM_1"/>
    <property type="match status" value="2"/>
</dbReference>
<dbReference type="PANTHER" id="PTHR23003:SF53">
    <property type="entry name" value="SERINE-ARGININE PROTEIN 55-LIKE PROTEIN"/>
    <property type="match status" value="1"/>
</dbReference>
<dbReference type="EnsemblMetazoa" id="ISCW014220-RA">
    <property type="protein sequence ID" value="ISCW014220-PA"/>
    <property type="gene ID" value="ISCW014220"/>
</dbReference>
<dbReference type="GO" id="GO:0005634">
    <property type="term" value="C:nucleus"/>
    <property type="evidence" value="ECO:0000318"/>
    <property type="project" value="GO_Central"/>
</dbReference>
<keyword evidence="6" id="KW-0677">Repeat</keyword>
<evidence type="ECO:0000256" key="6">
    <source>
        <dbReference type="ARBA" id="ARBA00022737"/>
    </source>
</evidence>
<dbReference type="HOGENOM" id="CLU_012062_34_2_1"/>
<dbReference type="CDD" id="cd12600">
    <property type="entry name" value="RRM2_SRSF4_like"/>
    <property type="match status" value="1"/>
</dbReference>
<evidence type="ECO:0000256" key="2">
    <source>
        <dbReference type="ARBA" id="ARBA00010269"/>
    </source>
</evidence>
<dbReference type="Proteomes" id="UP000001555">
    <property type="component" value="Unassembled WGS sequence"/>
</dbReference>
<dbReference type="GO" id="GO:0008380">
    <property type="term" value="P:RNA splicing"/>
    <property type="evidence" value="ECO:0007669"/>
    <property type="project" value="UniProtKB-KW"/>
</dbReference>
<keyword evidence="15" id="KW-1185">Reference proteome</keyword>
<reference evidence="13 15" key="1">
    <citation type="submission" date="2008-03" db="EMBL/GenBank/DDBJ databases">
        <title>Annotation of Ixodes scapularis.</title>
        <authorList>
            <consortium name="Ixodes scapularis Genome Project Consortium"/>
            <person name="Caler E."/>
            <person name="Hannick L.I."/>
            <person name="Bidwell S."/>
            <person name="Joardar V."/>
            <person name="Thiagarajan M."/>
            <person name="Amedeo P."/>
            <person name="Galinsky K.J."/>
            <person name="Schobel S."/>
            <person name="Inman J."/>
            <person name="Hostetler J."/>
            <person name="Miller J."/>
            <person name="Hammond M."/>
            <person name="Megy K."/>
            <person name="Lawson D."/>
            <person name="Kodira C."/>
            <person name="Sutton G."/>
            <person name="Meyer J."/>
            <person name="Hill C.A."/>
            <person name="Birren B."/>
            <person name="Nene V."/>
            <person name="Collins F."/>
            <person name="Alarcon-Chaidez F."/>
            <person name="Wikel S."/>
            <person name="Strausberg R."/>
        </authorList>
    </citation>
    <scope>NUCLEOTIDE SEQUENCE [LARGE SCALE GENOMIC DNA]</scope>
    <source>
        <strain evidence="15">Wikel</strain>
        <strain evidence="13">Wikel colony</strain>
    </source>
</reference>
<evidence type="ECO:0000256" key="4">
    <source>
        <dbReference type="ARBA" id="ARBA00022553"/>
    </source>
</evidence>
<evidence type="ECO:0000313" key="13">
    <source>
        <dbReference type="EMBL" id="EEC19227.1"/>
    </source>
</evidence>
<evidence type="ECO:0000256" key="11">
    <source>
        <dbReference type="SAM" id="MobiDB-lite"/>
    </source>
</evidence>
<evidence type="ECO:0000256" key="7">
    <source>
        <dbReference type="ARBA" id="ARBA00022884"/>
    </source>
</evidence>
<name>B7QK55_IXOSC</name>
<dbReference type="AlphaFoldDB" id="B7QK55"/>
<dbReference type="STRING" id="6945.B7QK55"/>
<dbReference type="VEuPathDB" id="VectorBase:ISCW014220"/>